<dbReference type="EMBL" id="JH598226">
    <property type="status" value="NOT_ANNOTATED_CDS"/>
    <property type="molecule type" value="Genomic_DNA"/>
</dbReference>
<feature type="transmembrane region" description="Helical" evidence="13">
    <location>
        <begin position="6"/>
        <end position="27"/>
    </location>
</feature>
<dbReference type="eggNOG" id="KOG1623">
    <property type="taxonomic scope" value="Eukaryota"/>
</dbReference>
<evidence type="ECO:0000256" key="8">
    <source>
        <dbReference type="ARBA" id="ARBA00022692"/>
    </source>
</evidence>
<comment type="similarity">
    <text evidence="3">Belongs to the SWEET sugar transporter family.</text>
</comment>
<dbReference type="EnsemblProtists" id="HpaT805260">
    <property type="protein sequence ID" value="HpaP805260"/>
    <property type="gene ID" value="HpaG805260"/>
</dbReference>
<keyword evidence="11" id="KW-0333">Golgi apparatus</keyword>
<feature type="transmembrane region" description="Helical" evidence="13">
    <location>
        <begin position="95"/>
        <end position="115"/>
    </location>
</feature>
<evidence type="ECO:0000313" key="14">
    <source>
        <dbReference type="EnsemblProtists" id="HpaP805260"/>
    </source>
</evidence>
<dbReference type="HOGENOM" id="CLU_048643_2_2_1"/>
<keyword evidence="15" id="KW-1185">Reference proteome</keyword>
<sequence length="281" mass="30983">MEALLVTFQVLTIITSVFMRFAPYPDFYRVYKAKSTGEVQILPVVLFFTNCVVLVWYGYFSENILPLVVTAVVGILTCGGFIAVFYCYTDDKRSVYKTCAVAIVFIVLLCLYGAMGVEGVTGQSKSSMATAMGAISIGTSIGLYGSPLATIHRILRTKSTASMPFTFCVVSFCNSVSWVTYAIILGDVWILLPNAFGCILTLIQLILFVIYPPSWARARRPNQALSTDHRRSTLEESGKLSLSVSIIKCAREGVGRDRKSIDEKSVDFVELRSPTCSNCRD</sequence>
<feature type="transmembrane region" description="Helical" evidence="13">
    <location>
        <begin position="190"/>
        <end position="211"/>
    </location>
</feature>
<accession>M4BG39</accession>
<name>M4BG39_HYAAE</name>
<dbReference type="PANTHER" id="PTHR10791:SF30">
    <property type="entry name" value="SUGAR TRANSPORTER SWEET1"/>
    <property type="match status" value="1"/>
</dbReference>
<dbReference type="GO" id="GO:0005886">
    <property type="term" value="C:plasma membrane"/>
    <property type="evidence" value="ECO:0007669"/>
    <property type="project" value="UniProtKB-SubCell"/>
</dbReference>
<feature type="transmembrane region" description="Helical" evidence="13">
    <location>
        <begin position="39"/>
        <end position="59"/>
    </location>
</feature>
<dbReference type="AlphaFoldDB" id="M4BG39"/>
<keyword evidence="7" id="KW-0762">Sugar transport</keyword>
<dbReference type="FunFam" id="1.20.1280.290:FF:000007">
    <property type="entry name" value="Bidirectional sugar transporter SWEET7"/>
    <property type="match status" value="1"/>
</dbReference>
<dbReference type="FunFam" id="1.20.1280.290:FF:000004">
    <property type="entry name" value="Sugar transporter SWEET"/>
    <property type="match status" value="1"/>
</dbReference>
<proteinExistence type="inferred from homology"/>
<comment type="subcellular location">
    <subcellularLocation>
        <location evidence="1">Cell membrane</location>
        <topology evidence="1">Multi-pass membrane protein</topology>
    </subcellularLocation>
    <subcellularLocation>
        <location evidence="2">Golgi apparatus membrane</location>
        <topology evidence="2">Multi-pass membrane protein</topology>
    </subcellularLocation>
</comment>
<evidence type="ECO:0000256" key="5">
    <source>
        <dbReference type="ARBA" id="ARBA00022448"/>
    </source>
</evidence>
<evidence type="ECO:0000256" key="2">
    <source>
        <dbReference type="ARBA" id="ARBA00004653"/>
    </source>
</evidence>
<evidence type="ECO:0000256" key="4">
    <source>
        <dbReference type="ARBA" id="ARBA00021741"/>
    </source>
</evidence>
<evidence type="ECO:0000256" key="1">
    <source>
        <dbReference type="ARBA" id="ARBA00004651"/>
    </source>
</evidence>
<feature type="transmembrane region" description="Helical" evidence="13">
    <location>
        <begin position="127"/>
        <end position="151"/>
    </location>
</feature>
<evidence type="ECO:0000256" key="13">
    <source>
        <dbReference type="SAM" id="Phobius"/>
    </source>
</evidence>
<evidence type="ECO:0000256" key="9">
    <source>
        <dbReference type="ARBA" id="ARBA00022737"/>
    </source>
</evidence>
<dbReference type="Pfam" id="PF03083">
    <property type="entry name" value="MtN3_slv"/>
    <property type="match status" value="2"/>
</dbReference>
<evidence type="ECO:0000256" key="6">
    <source>
        <dbReference type="ARBA" id="ARBA00022475"/>
    </source>
</evidence>
<feature type="transmembrane region" description="Helical" evidence="13">
    <location>
        <begin position="163"/>
        <end position="184"/>
    </location>
</feature>
<dbReference type="VEuPathDB" id="FungiDB:HpaG805260"/>
<feature type="transmembrane region" description="Helical" evidence="13">
    <location>
        <begin position="65"/>
        <end position="88"/>
    </location>
</feature>
<keyword evidence="8 13" id="KW-0812">Transmembrane</keyword>
<dbReference type="GO" id="GO:0051119">
    <property type="term" value="F:sugar transmembrane transporter activity"/>
    <property type="evidence" value="ECO:0007669"/>
    <property type="project" value="InterPro"/>
</dbReference>
<reference evidence="15" key="1">
    <citation type="journal article" date="2010" name="Science">
        <title>Signatures of adaptation to obligate biotrophy in the Hyaloperonospora arabidopsidis genome.</title>
        <authorList>
            <person name="Baxter L."/>
            <person name="Tripathy S."/>
            <person name="Ishaque N."/>
            <person name="Boot N."/>
            <person name="Cabral A."/>
            <person name="Kemen E."/>
            <person name="Thines M."/>
            <person name="Ah-Fong A."/>
            <person name="Anderson R."/>
            <person name="Badejoko W."/>
            <person name="Bittner-Eddy P."/>
            <person name="Boore J.L."/>
            <person name="Chibucos M.C."/>
            <person name="Coates M."/>
            <person name="Dehal P."/>
            <person name="Delehaunty K."/>
            <person name="Dong S."/>
            <person name="Downton P."/>
            <person name="Dumas B."/>
            <person name="Fabro G."/>
            <person name="Fronick C."/>
            <person name="Fuerstenberg S.I."/>
            <person name="Fulton L."/>
            <person name="Gaulin E."/>
            <person name="Govers F."/>
            <person name="Hughes L."/>
            <person name="Humphray S."/>
            <person name="Jiang R.H."/>
            <person name="Judelson H."/>
            <person name="Kamoun S."/>
            <person name="Kyung K."/>
            <person name="Meijer H."/>
            <person name="Minx P."/>
            <person name="Morris P."/>
            <person name="Nelson J."/>
            <person name="Phuntumart V."/>
            <person name="Qutob D."/>
            <person name="Rehmany A."/>
            <person name="Rougon-Cardoso A."/>
            <person name="Ryden P."/>
            <person name="Torto-Alalibo T."/>
            <person name="Studholme D."/>
            <person name="Wang Y."/>
            <person name="Win J."/>
            <person name="Wood J."/>
            <person name="Clifton S.W."/>
            <person name="Rogers J."/>
            <person name="Van den Ackerveken G."/>
            <person name="Jones J.D."/>
            <person name="McDowell J.M."/>
            <person name="Beynon J."/>
            <person name="Tyler B.M."/>
        </authorList>
    </citation>
    <scope>NUCLEOTIDE SEQUENCE [LARGE SCALE GENOMIC DNA]</scope>
    <source>
        <strain evidence="15">Emoy2</strain>
    </source>
</reference>
<evidence type="ECO:0000256" key="10">
    <source>
        <dbReference type="ARBA" id="ARBA00022989"/>
    </source>
</evidence>
<keyword evidence="6" id="KW-1003">Cell membrane</keyword>
<evidence type="ECO:0000313" key="15">
    <source>
        <dbReference type="Proteomes" id="UP000011713"/>
    </source>
</evidence>
<protein>
    <recommendedName>
        <fullName evidence="4">Sugar transporter SWEET1</fullName>
    </recommendedName>
</protein>
<evidence type="ECO:0000256" key="11">
    <source>
        <dbReference type="ARBA" id="ARBA00023034"/>
    </source>
</evidence>
<reference evidence="14" key="2">
    <citation type="submission" date="2015-06" db="UniProtKB">
        <authorList>
            <consortium name="EnsemblProtists"/>
        </authorList>
    </citation>
    <scope>IDENTIFICATION</scope>
    <source>
        <strain evidence="14">Emoy2</strain>
    </source>
</reference>
<dbReference type="GO" id="GO:0000139">
    <property type="term" value="C:Golgi membrane"/>
    <property type="evidence" value="ECO:0007669"/>
    <property type="project" value="UniProtKB-SubCell"/>
</dbReference>
<keyword evidence="12 13" id="KW-0472">Membrane</keyword>
<evidence type="ECO:0000256" key="3">
    <source>
        <dbReference type="ARBA" id="ARBA00007809"/>
    </source>
</evidence>
<dbReference type="Gene3D" id="1.20.1280.290">
    <property type="match status" value="2"/>
</dbReference>
<dbReference type="PANTHER" id="PTHR10791">
    <property type="entry name" value="RAG1-ACTIVATING PROTEIN 1"/>
    <property type="match status" value="1"/>
</dbReference>
<evidence type="ECO:0000256" key="7">
    <source>
        <dbReference type="ARBA" id="ARBA00022597"/>
    </source>
</evidence>
<evidence type="ECO:0000256" key="12">
    <source>
        <dbReference type="ARBA" id="ARBA00023136"/>
    </source>
</evidence>
<keyword evidence="9" id="KW-0677">Repeat</keyword>
<keyword evidence="5" id="KW-0813">Transport</keyword>
<dbReference type="InParanoid" id="M4BG39"/>
<dbReference type="InterPro" id="IPR004316">
    <property type="entry name" value="SWEET_rpt"/>
</dbReference>
<dbReference type="Proteomes" id="UP000011713">
    <property type="component" value="Unassembled WGS sequence"/>
</dbReference>
<keyword evidence="10 13" id="KW-1133">Transmembrane helix</keyword>
<organism evidence="14 15">
    <name type="scientific">Hyaloperonospora arabidopsidis (strain Emoy2)</name>
    <name type="common">Downy mildew agent</name>
    <name type="synonym">Peronospora arabidopsidis</name>
    <dbReference type="NCBI Taxonomy" id="559515"/>
    <lineage>
        <taxon>Eukaryota</taxon>
        <taxon>Sar</taxon>
        <taxon>Stramenopiles</taxon>
        <taxon>Oomycota</taxon>
        <taxon>Peronosporomycetes</taxon>
        <taxon>Peronosporales</taxon>
        <taxon>Peronosporaceae</taxon>
        <taxon>Hyaloperonospora</taxon>
    </lineage>
</organism>
<dbReference type="OMA" id="TFVTIWK"/>
<dbReference type="InterPro" id="IPR047664">
    <property type="entry name" value="SWEET"/>
</dbReference>